<feature type="non-terminal residue" evidence="1">
    <location>
        <position position="95"/>
    </location>
</feature>
<dbReference type="AlphaFoldDB" id="A0ABD3WLN1"/>
<comment type="caution">
    <text evidence="1">The sequence shown here is derived from an EMBL/GenBank/DDBJ whole genome shotgun (WGS) entry which is preliminary data.</text>
</comment>
<proteinExistence type="predicted"/>
<protein>
    <submittedName>
        <fullName evidence="1">Uncharacterized protein</fullName>
    </submittedName>
</protein>
<reference evidence="1 2" key="1">
    <citation type="submission" date="2024-11" db="EMBL/GenBank/DDBJ databases">
        <title>Chromosome-level genome assembly of the freshwater bivalve Anodonta woodiana.</title>
        <authorList>
            <person name="Chen X."/>
        </authorList>
    </citation>
    <scope>NUCLEOTIDE SEQUENCE [LARGE SCALE GENOMIC DNA]</scope>
    <source>
        <strain evidence="1">MN2024</strain>
        <tissue evidence="1">Gills</tissue>
    </source>
</reference>
<dbReference type="Proteomes" id="UP001634394">
    <property type="component" value="Unassembled WGS sequence"/>
</dbReference>
<dbReference type="EMBL" id="JBJQND010000006">
    <property type="protein sequence ID" value="KAL3874722.1"/>
    <property type="molecule type" value="Genomic_DNA"/>
</dbReference>
<evidence type="ECO:0000313" key="2">
    <source>
        <dbReference type="Proteomes" id="UP001634394"/>
    </source>
</evidence>
<evidence type="ECO:0000313" key="1">
    <source>
        <dbReference type="EMBL" id="KAL3874722.1"/>
    </source>
</evidence>
<accession>A0ABD3WLN1</accession>
<organism evidence="1 2">
    <name type="scientific">Sinanodonta woodiana</name>
    <name type="common">Chinese pond mussel</name>
    <name type="synonym">Anodonta woodiana</name>
    <dbReference type="NCBI Taxonomy" id="1069815"/>
    <lineage>
        <taxon>Eukaryota</taxon>
        <taxon>Metazoa</taxon>
        <taxon>Spiralia</taxon>
        <taxon>Lophotrochozoa</taxon>
        <taxon>Mollusca</taxon>
        <taxon>Bivalvia</taxon>
        <taxon>Autobranchia</taxon>
        <taxon>Heteroconchia</taxon>
        <taxon>Palaeoheterodonta</taxon>
        <taxon>Unionida</taxon>
        <taxon>Unionoidea</taxon>
        <taxon>Unionidae</taxon>
        <taxon>Unioninae</taxon>
        <taxon>Sinanodonta</taxon>
    </lineage>
</organism>
<gene>
    <name evidence="1" type="ORF">ACJMK2_037694</name>
</gene>
<keyword evidence="2" id="KW-1185">Reference proteome</keyword>
<name>A0ABD3WLN1_SINWO</name>
<sequence length="95" mass="11155">MFNEFTSMYLELIEKFQNASRKFGNDGIGLQSHCMMLSNQILNYNIYQVMQRREIFSDDTDDTSPSKDTDNTKWTNLISEKSTTLEKSIRKKTLQ</sequence>